<feature type="compositionally biased region" description="Basic residues" evidence="1">
    <location>
        <begin position="68"/>
        <end position="84"/>
    </location>
</feature>
<evidence type="ECO:0000313" key="2">
    <source>
        <dbReference type="EMBL" id="RDE07027.1"/>
    </source>
</evidence>
<sequence length="84" mass="9346">MGQAMIGRAVSVRAVQASAPANVPPPPPAEAGRLGRQLAGLGPPATLLPRMEREETEQMVRDPPAFRWRSRRRCGRLRREPRRP</sequence>
<evidence type="ECO:0000256" key="1">
    <source>
        <dbReference type="SAM" id="MobiDB-lite"/>
    </source>
</evidence>
<feature type="compositionally biased region" description="Low complexity" evidence="1">
    <location>
        <begin position="30"/>
        <end position="49"/>
    </location>
</feature>
<organism evidence="2 3">
    <name type="scientific">Sphingomonas aracearum</name>
    <dbReference type="NCBI Taxonomy" id="2283317"/>
    <lineage>
        <taxon>Bacteria</taxon>
        <taxon>Pseudomonadati</taxon>
        <taxon>Pseudomonadota</taxon>
        <taxon>Alphaproteobacteria</taxon>
        <taxon>Sphingomonadales</taxon>
        <taxon>Sphingomonadaceae</taxon>
        <taxon>Sphingomonas</taxon>
    </lineage>
</organism>
<feature type="compositionally biased region" description="Basic and acidic residues" evidence="1">
    <location>
        <begin position="50"/>
        <end position="60"/>
    </location>
</feature>
<dbReference type="AlphaFoldDB" id="A0A369VZG3"/>
<protein>
    <submittedName>
        <fullName evidence="2">Uncharacterized protein</fullName>
    </submittedName>
</protein>
<evidence type="ECO:0000313" key="3">
    <source>
        <dbReference type="Proteomes" id="UP000253918"/>
    </source>
</evidence>
<dbReference type="Proteomes" id="UP000253918">
    <property type="component" value="Unassembled WGS sequence"/>
</dbReference>
<reference evidence="2 3" key="1">
    <citation type="submission" date="2018-07" db="EMBL/GenBank/DDBJ databases">
        <title>a novel species of Sphingomonas isolated from the rhizosphere soil of Araceae plant.</title>
        <authorList>
            <person name="Zhiyong W."/>
            <person name="Qinglan Z."/>
            <person name="Zhiwei F."/>
            <person name="Ding X."/>
            <person name="Gejiao W."/>
            <person name="Shixue Z."/>
        </authorList>
    </citation>
    <scope>NUCLEOTIDE SEQUENCE [LARGE SCALE GENOMIC DNA]</scope>
    <source>
        <strain evidence="2 3">WZY 27</strain>
    </source>
</reference>
<comment type="caution">
    <text evidence="2">The sequence shown here is derived from an EMBL/GenBank/DDBJ whole genome shotgun (WGS) entry which is preliminary data.</text>
</comment>
<keyword evidence="3" id="KW-1185">Reference proteome</keyword>
<accession>A0A369VZG3</accession>
<name>A0A369VZG3_9SPHN</name>
<dbReference type="EMBL" id="QQNB01000001">
    <property type="protein sequence ID" value="RDE07027.1"/>
    <property type="molecule type" value="Genomic_DNA"/>
</dbReference>
<gene>
    <name evidence="2" type="ORF">DVW87_05045</name>
</gene>
<proteinExistence type="predicted"/>
<feature type="region of interest" description="Disordered" evidence="1">
    <location>
        <begin position="17"/>
        <end position="84"/>
    </location>
</feature>